<organism evidence="1 2">
    <name type="scientific">Vanrija pseudolonga</name>
    <dbReference type="NCBI Taxonomy" id="143232"/>
    <lineage>
        <taxon>Eukaryota</taxon>
        <taxon>Fungi</taxon>
        <taxon>Dikarya</taxon>
        <taxon>Basidiomycota</taxon>
        <taxon>Agaricomycotina</taxon>
        <taxon>Tremellomycetes</taxon>
        <taxon>Trichosporonales</taxon>
        <taxon>Trichosporonaceae</taxon>
        <taxon>Vanrija</taxon>
    </lineage>
</organism>
<evidence type="ECO:0000313" key="2">
    <source>
        <dbReference type="Proteomes" id="UP000827549"/>
    </source>
</evidence>
<dbReference type="EMBL" id="CP086717">
    <property type="protein sequence ID" value="WOO81813.1"/>
    <property type="molecule type" value="Genomic_DNA"/>
</dbReference>
<gene>
    <name evidence="1" type="ORF">LOC62_04G005332</name>
</gene>
<sequence>MPAIINHEAYPHLFDVILSAAPLGSLIPLRATCRGIRDRIDALLFAHVELHTFPDPNGPRVLVMTPPASTALATTSEFPRLPYVPSAVRTLDIAIRDGLMVPETDGFSRLETMRPFHRRSAAARFQPTTVVQRVSTTELAMAVQVPASARRLVLHVQYDAVPPHRKNRIAIEGSVTDFILVFWPEKAHTAARVPTASWLFHCLQNILPLEGEYSVTIVGLERVFAAALDAADEPAAWFEANRAQIRAHCLDRYPRLRQSKAGLAFVDNVFARTRWLEYDEWRDELGDERREIEGTWSVTRRGPMDARREAQKARAAAHHVKDLW</sequence>
<dbReference type="Proteomes" id="UP000827549">
    <property type="component" value="Chromosome 4"/>
</dbReference>
<protein>
    <submittedName>
        <fullName evidence="1">Uncharacterized protein</fullName>
    </submittedName>
</protein>
<evidence type="ECO:0000313" key="1">
    <source>
        <dbReference type="EMBL" id="WOO81813.1"/>
    </source>
</evidence>
<accession>A0AAF0Y7U5</accession>
<name>A0AAF0Y7U5_9TREE</name>
<dbReference type="GeneID" id="87808561"/>
<proteinExistence type="predicted"/>
<dbReference type="AlphaFoldDB" id="A0AAF0Y7U5"/>
<reference evidence="1" key="1">
    <citation type="submission" date="2023-10" db="EMBL/GenBank/DDBJ databases">
        <authorList>
            <person name="Noh H."/>
        </authorList>
    </citation>
    <scope>NUCLEOTIDE SEQUENCE</scope>
    <source>
        <strain evidence="1">DUCC4014</strain>
    </source>
</reference>
<keyword evidence="2" id="KW-1185">Reference proteome</keyword>
<dbReference type="RefSeq" id="XP_062627845.1">
    <property type="nucleotide sequence ID" value="XM_062771862.1"/>
</dbReference>